<keyword evidence="6" id="KW-0496">Mitochondrion</keyword>
<proteinExistence type="inferred from homology"/>
<comment type="similarity">
    <text evidence="3">Belongs to the peptidase M16 family.</text>
</comment>
<comment type="subcellular location">
    <subcellularLocation>
        <location evidence="2">Mitochondrion matrix</location>
    </subcellularLocation>
</comment>
<dbReference type="InterPro" id="IPR007863">
    <property type="entry name" value="Peptidase_M16_C"/>
</dbReference>
<evidence type="ECO:0000256" key="7">
    <source>
        <dbReference type="ARBA" id="ARBA00030006"/>
    </source>
</evidence>
<protein>
    <recommendedName>
        <fullName evidence="4">Mitochondrial-processing peptidase subunit alpha</fullName>
    </recommendedName>
    <alternativeName>
        <fullName evidence="7">Alpha-MPP</fullName>
    </alternativeName>
</protein>
<evidence type="ECO:0000259" key="8">
    <source>
        <dbReference type="Pfam" id="PF00675"/>
    </source>
</evidence>
<evidence type="ECO:0000256" key="4">
    <source>
        <dbReference type="ARBA" id="ARBA00016741"/>
    </source>
</evidence>
<dbReference type="AlphaFoldDB" id="A0AAV2QCW0"/>
<evidence type="ECO:0000256" key="6">
    <source>
        <dbReference type="ARBA" id="ARBA00023128"/>
    </source>
</evidence>
<name>A0AAV2QCW0_MEGNR</name>
<dbReference type="InterPro" id="IPR011765">
    <property type="entry name" value="Pept_M16_N"/>
</dbReference>
<feature type="domain" description="Peptidase M16 N-terminal" evidence="8">
    <location>
        <begin position="87"/>
        <end position="235"/>
    </location>
</feature>
<comment type="caution">
    <text evidence="10">The sequence shown here is derived from an EMBL/GenBank/DDBJ whole genome shotgun (WGS) entry which is preliminary data.</text>
</comment>
<evidence type="ECO:0000313" key="11">
    <source>
        <dbReference type="Proteomes" id="UP001497623"/>
    </source>
</evidence>
<dbReference type="Pfam" id="PF05193">
    <property type="entry name" value="Peptidase_M16_C"/>
    <property type="match status" value="1"/>
</dbReference>
<dbReference type="Gene3D" id="3.30.830.10">
    <property type="entry name" value="Metalloenzyme, LuxS/M16 peptidase-like"/>
    <property type="match status" value="2"/>
</dbReference>
<sequence>ILAVTCRPIIFRWNRYVQSGLQRLFSTSSKNFREAENEGSGIDPSALPPITKVPLNEEVPWIPKPVYANPSEICNTTRVSILENGLKVASEPKFGNFCTVGVVIDSGSRYEVAYPSGISHFLEKLSFGRTRNMTREDIMGTFEKLGGICDCQSSRDTFIYAASVETVGMDSAMEILAEVTLRPQLLNEEITDAKMAVTYDLEDLQLRPEKDTLLTEMIHAAAFRDNTLGLPKICPPENVLKIDRSTLFTYLKHHHTPSRMVVAGVGVNHDTLVEAAQKYFVERPAIWEEDSSLSINRRVEVDHSYAQYTGGFIKEEADLSDVSLGPNPLPELAHLVIGLESVGHQHDDFVTCCVLNMMMGGGGSFSAGGPGKGMYTRLYTNVLNRYACSASAVHTSFSRFGINSILYHLHAAEDASVLLGPIQAQAQEQLRYSAESVFKTLLLLLLLLLLLHDSKNTFANSHRKILSKRLDNISHLELTVGRFTGDVLRVIRGHLRANSAVAYGRNFQAITKISLTEMKIVHEMLQLKIHANRKRFTVYK</sequence>
<dbReference type="EMBL" id="CAXKWB010005692">
    <property type="protein sequence ID" value="CAL4079408.1"/>
    <property type="molecule type" value="Genomic_DNA"/>
</dbReference>
<dbReference type="GO" id="GO:0046872">
    <property type="term" value="F:metal ion binding"/>
    <property type="evidence" value="ECO:0007669"/>
    <property type="project" value="InterPro"/>
</dbReference>
<dbReference type="FunFam" id="3.30.830.10:FF:000014">
    <property type="entry name" value="Mitochondrial-processing peptidase alpha subunit, mitochondrial"/>
    <property type="match status" value="1"/>
</dbReference>
<dbReference type="PANTHER" id="PTHR11851:SF49">
    <property type="entry name" value="MITOCHONDRIAL-PROCESSING PEPTIDASE SUBUNIT ALPHA"/>
    <property type="match status" value="1"/>
</dbReference>
<evidence type="ECO:0000256" key="5">
    <source>
        <dbReference type="ARBA" id="ARBA00022946"/>
    </source>
</evidence>
<keyword evidence="11" id="KW-1185">Reference proteome</keyword>
<evidence type="ECO:0000256" key="2">
    <source>
        <dbReference type="ARBA" id="ARBA00004305"/>
    </source>
</evidence>
<evidence type="ECO:0000259" key="9">
    <source>
        <dbReference type="Pfam" id="PF05193"/>
    </source>
</evidence>
<dbReference type="InterPro" id="IPR011249">
    <property type="entry name" value="Metalloenz_LuxS/M16"/>
</dbReference>
<feature type="non-terminal residue" evidence="10">
    <location>
        <position position="1"/>
    </location>
</feature>
<dbReference type="Proteomes" id="UP001497623">
    <property type="component" value="Unassembled WGS sequence"/>
</dbReference>
<evidence type="ECO:0000313" key="10">
    <source>
        <dbReference type="EMBL" id="CAL4079408.1"/>
    </source>
</evidence>
<comment type="function">
    <text evidence="1">Substrate recognition and binding subunit of the essential mitochondrial processing protease (MPP), which cleaves the mitochondrial sequence off newly imported precursors proteins.</text>
</comment>
<dbReference type="GO" id="GO:0005759">
    <property type="term" value="C:mitochondrial matrix"/>
    <property type="evidence" value="ECO:0007669"/>
    <property type="project" value="UniProtKB-SubCell"/>
</dbReference>
<feature type="domain" description="Peptidase M16 C-terminal" evidence="9">
    <location>
        <begin position="241"/>
        <end position="405"/>
    </location>
</feature>
<reference evidence="10 11" key="1">
    <citation type="submission" date="2024-05" db="EMBL/GenBank/DDBJ databases">
        <authorList>
            <person name="Wallberg A."/>
        </authorList>
    </citation>
    <scope>NUCLEOTIDE SEQUENCE [LARGE SCALE GENOMIC DNA]</scope>
</reference>
<dbReference type="SUPFAM" id="SSF63411">
    <property type="entry name" value="LuxS/MPP-like metallohydrolase"/>
    <property type="match status" value="2"/>
</dbReference>
<accession>A0AAV2QCW0</accession>
<feature type="non-terminal residue" evidence="10">
    <location>
        <position position="540"/>
    </location>
</feature>
<evidence type="ECO:0000256" key="1">
    <source>
        <dbReference type="ARBA" id="ARBA00002123"/>
    </source>
</evidence>
<keyword evidence="5" id="KW-0809">Transit peptide</keyword>
<dbReference type="PANTHER" id="PTHR11851">
    <property type="entry name" value="METALLOPROTEASE"/>
    <property type="match status" value="1"/>
</dbReference>
<organism evidence="10 11">
    <name type="scientific">Meganyctiphanes norvegica</name>
    <name type="common">Northern krill</name>
    <name type="synonym">Thysanopoda norvegica</name>
    <dbReference type="NCBI Taxonomy" id="48144"/>
    <lineage>
        <taxon>Eukaryota</taxon>
        <taxon>Metazoa</taxon>
        <taxon>Ecdysozoa</taxon>
        <taxon>Arthropoda</taxon>
        <taxon>Crustacea</taxon>
        <taxon>Multicrustacea</taxon>
        <taxon>Malacostraca</taxon>
        <taxon>Eumalacostraca</taxon>
        <taxon>Eucarida</taxon>
        <taxon>Euphausiacea</taxon>
        <taxon>Euphausiidae</taxon>
        <taxon>Meganyctiphanes</taxon>
    </lineage>
</organism>
<dbReference type="InterPro" id="IPR050361">
    <property type="entry name" value="MPP/UQCRC_Complex"/>
</dbReference>
<evidence type="ECO:0000256" key="3">
    <source>
        <dbReference type="ARBA" id="ARBA00007261"/>
    </source>
</evidence>
<dbReference type="GO" id="GO:0006627">
    <property type="term" value="P:protein processing involved in protein targeting to mitochondrion"/>
    <property type="evidence" value="ECO:0007669"/>
    <property type="project" value="TreeGrafter"/>
</dbReference>
<gene>
    <name evidence="10" type="ORF">MNOR_LOCUS11002</name>
</gene>
<dbReference type="Pfam" id="PF00675">
    <property type="entry name" value="Peptidase_M16"/>
    <property type="match status" value="1"/>
</dbReference>